<evidence type="ECO:0000256" key="8">
    <source>
        <dbReference type="RuleBase" id="RU362121"/>
    </source>
</evidence>
<evidence type="ECO:0000256" key="3">
    <source>
        <dbReference type="ARBA" id="ARBA00022692"/>
    </source>
</evidence>
<evidence type="ECO:0000256" key="9">
    <source>
        <dbReference type="SAM" id="MobiDB-lite"/>
    </source>
</evidence>
<evidence type="ECO:0000313" key="11">
    <source>
        <dbReference type="Proteomes" id="UP000087171"/>
    </source>
</evidence>
<dbReference type="PROSITE" id="PS50255">
    <property type="entry name" value="CYTOCHROME_B5_2"/>
    <property type="match status" value="1"/>
</dbReference>
<evidence type="ECO:0000256" key="1">
    <source>
        <dbReference type="ARBA" id="ARBA00004370"/>
    </source>
</evidence>
<comment type="similarity">
    <text evidence="7 8">Belongs to the cytochrome b5 family.</text>
</comment>
<dbReference type="PRINTS" id="PR00363">
    <property type="entry name" value="CYTOCHROMEB5"/>
</dbReference>
<dbReference type="AlphaFoldDB" id="A0A3Q7Y8X7"/>
<comment type="subcellular location">
    <subcellularLocation>
        <location evidence="1">Membrane</location>
    </subcellularLocation>
</comment>
<feature type="compositionally biased region" description="Polar residues" evidence="9">
    <location>
        <begin position="87"/>
        <end position="104"/>
    </location>
</feature>
<dbReference type="GeneID" id="101491962"/>
<keyword evidence="5 8" id="KW-0408">Iron</keyword>
<reference evidence="12" key="2">
    <citation type="submission" date="2025-08" db="UniProtKB">
        <authorList>
            <consortium name="RefSeq"/>
        </authorList>
    </citation>
    <scope>IDENTIFICATION</scope>
    <source>
        <tissue evidence="12">Etiolated seedlings</tissue>
    </source>
</reference>
<dbReference type="PANTHER" id="PTHR19359">
    <property type="entry name" value="CYTOCHROME B5"/>
    <property type="match status" value="1"/>
</dbReference>
<keyword evidence="4 8" id="KW-0479">Metal-binding</keyword>
<dbReference type="InterPro" id="IPR036400">
    <property type="entry name" value="Cyt_B5-like_heme/steroid_sf"/>
</dbReference>
<feature type="transmembrane region" description="Helical" evidence="8">
    <location>
        <begin position="120"/>
        <end position="140"/>
    </location>
</feature>
<dbReference type="InterPro" id="IPR001199">
    <property type="entry name" value="Cyt_B5-like_heme/steroid-bd"/>
</dbReference>
<dbReference type="RefSeq" id="XP_027188297.1">
    <property type="nucleotide sequence ID" value="XM_027332496.1"/>
</dbReference>
<evidence type="ECO:0000256" key="2">
    <source>
        <dbReference type="ARBA" id="ARBA00022617"/>
    </source>
</evidence>
<dbReference type="PANTHER" id="PTHR19359:SF79">
    <property type="entry name" value="CYTOCHROME B5 ISOFORM C"/>
    <property type="match status" value="1"/>
</dbReference>
<dbReference type="Gene3D" id="3.10.120.10">
    <property type="entry name" value="Cytochrome b5-like heme/steroid binding domain"/>
    <property type="match status" value="1"/>
</dbReference>
<evidence type="ECO:0000256" key="5">
    <source>
        <dbReference type="ARBA" id="ARBA00023004"/>
    </source>
</evidence>
<dbReference type="Pfam" id="PF00173">
    <property type="entry name" value="Cyt-b5"/>
    <property type="match status" value="1"/>
</dbReference>
<dbReference type="STRING" id="3827.A0A3Q7Y8X7"/>
<proteinExistence type="inferred from homology"/>
<evidence type="ECO:0000256" key="4">
    <source>
        <dbReference type="ARBA" id="ARBA00022723"/>
    </source>
</evidence>
<dbReference type="GO" id="GO:0046872">
    <property type="term" value="F:metal ion binding"/>
    <property type="evidence" value="ECO:0007669"/>
    <property type="project" value="UniProtKB-UniRule"/>
</dbReference>
<dbReference type="OrthoDB" id="260519at2759"/>
<name>A0A3Q7Y8X7_CICAR</name>
<accession>A0A3Q7Y8X7</accession>
<evidence type="ECO:0000313" key="12">
    <source>
        <dbReference type="RefSeq" id="XP_027188297.1"/>
    </source>
</evidence>
<keyword evidence="3 8" id="KW-0812">Transmembrane</keyword>
<evidence type="ECO:0000259" key="10">
    <source>
        <dbReference type="PROSITE" id="PS50255"/>
    </source>
</evidence>
<keyword evidence="8" id="KW-1133">Transmembrane helix</keyword>
<keyword evidence="6 8" id="KW-0472">Membrane</keyword>
<gene>
    <name evidence="12" type="primary">LOC101491962</name>
</gene>
<organism evidence="11 12">
    <name type="scientific">Cicer arietinum</name>
    <name type="common">Chickpea</name>
    <name type="synonym">Garbanzo</name>
    <dbReference type="NCBI Taxonomy" id="3827"/>
    <lineage>
        <taxon>Eukaryota</taxon>
        <taxon>Viridiplantae</taxon>
        <taxon>Streptophyta</taxon>
        <taxon>Embryophyta</taxon>
        <taxon>Tracheophyta</taxon>
        <taxon>Spermatophyta</taxon>
        <taxon>Magnoliopsida</taxon>
        <taxon>eudicotyledons</taxon>
        <taxon>Gunneridae</taxon>
        <taxon>Pentapetalae</taxon>
        <taxon>rosids</taxon>
        <taxon>fabids</taxon>
        <taxon>Fabales</taxon>
        <taxon>Fabaceae</taxon>
        <taxon>Papilionoideae</taxon>
        <taxon>50 kb inversion clade</taxon>
        <taxon>NPAAA clade</taxon>
        <taxon>Hologalegina</taxon>
        <taxon>IRL clade</taxon>
        <taxon>Cicereae</taxon>
        <taxon>Cicer</taxon>
    </lineage>
</organism>
<protein>
    <submittedName>
        <fullName evidence="12">Cytochrome b5-like</fullName>
    </submittedName>
</protein>
<dbReference type="FunFam" id="3.10.120.10:FF:000002">
    <property type="entry name" value="Cytochrome b5 type B"/>
    <property type="match status" value="1"/>
</dbReference>
<dbReference type="PROSITE" id="PS00191">
    <property type="entry name" value="CYTOCHROME_B5_1"/>
    <property type="match status" value="1"/>
</dbReference>
<evidence type="ECO:0000256" key="6">
    <source>
        <dbReference type="ARBA" id="ARBA00023136"/>
    </source>
</evidence>
<reference evidence="11" key="1">
    <citation type="journal article" date="2013" name="Nat. Biotechnol.">
        <title>Draft genome sequence of chickpea (Cicer arietinum) provides a resource for trait improvement.</title>
        <authorList>
            <person name="Varshney R.K."/>
            <person name="Song C."/>
            <person name="Saxena R.K."/>
            <person name="Azam S."/>
            <person name="Yu S."/>
            <person name="Sharpe A.G."/>
            <person name="Cannon S."/>
            <person name="Baek J."/>
            <person name="Rosen B.D."/>
            <person name="Tar'an B."/>
            <person name="Millan T."/>
            <person name="Zhang X."/>
            <person name="Ramsay L.D."/>
            <person name="Iwata A."/>
            <person name="Wang Y."/>
            <person name="Nelson W."/>
            <person name="Farmer A.D."/>
            <person name="Gaur P.M."/>
            <person name="Soderlund C."/>
            <person name="Penmetsa R.V."/>
            <person name="Xu C."/>
            <person name="Bharti A.K."/>
            <person name="He W."/>
            <person name="Winter P."/>
            <person name="Zhao S."/>
            <person name="Hane J.K."/>
            <person name="Carrasquilla-Garcia N."/>
            <person name="Condie J.A."/>
            <person name="Upadhyaya H.D."/>
            <person name="Luo M.C."/>
            <person name="Thudi M."/>
            <person name="Gowda C.L."/>
            <person name="Singh N.P."/>
            <person name="Lichtenzveig J."/>
            <person name="Gali K.K."/>
            <person name="Rubio J."/>
            <person name="Nadarajan N."/>
            <person name="Dolezel J."/>
            <person name="Bansal K.C."/>
            <person name="Xu X."/>
            <person name="Edwards D."/>
            <person name="Zhang G."/>
            <person name="Kahl G."/>
            <person name="Gil J."/>
            <person name="Singh K.B."/>
            <person name="Datta S.K."/>
            <person name="Jackson S.A."/>
            <person name="Wang J."/>
            <person name="Cook D.R."/>
        </authorList>
    </citation>
    <scope>NUCLEOTIDE SEQUENCE [LARGE SCALE GENOMIC DNA]</scope>
    <source>
        <strain evidence="11">cv. CDC Frontier</strain>
    </source>
</reference>
<dbReference type="SMART" id="SM01117">
    <property type="entry name" value="Cyt-b5"/>
    <property type="match status" value="1"/>
</dbReference>
<keyword evidence="2 8" id="KW-0349">Heme</keyword>
<evidence type="ECO:0000256" key="7">
    <source>
        <dbReference type="ARBA" id="ARBA00038168"/>
    </source>
</evidence>
<keyword evidence="11" id="KW-1185">Reference proteome</keyword>
<dbReference type="Proteomes" id="UP000087171">
    <property type="component" value="Chromosome Ca3"/>
</dbReference>
<dbReference type="InterPro" id="IPR018506">
    <property type="entry name" value="Cyt_B5_heme-BS"/>
</dbReference>
<dbReference type="GO" id="GO:0016020">
    <property type="term" value="C:membrane"/>
    <property type="evidence" value="ECO:0007669"/>
    <property type="project" value="UniProtKB-SubCell"/>
</dbReference>
<feature type="region of interest" description="Disordered" evidence="9">
    <location>
        <begin position="87"/>
        <end position="112"/>
    </location>
</feature>
<dbReference type="PaxDb" id="3827-XP_004494850.1"/>
<dbReference type="InterPro" id="IPR050668">
    <property type="entry name" value="Cytochrome_b5"/>
</dbReference>
<dbReference type="KEGG" id="cam:101491962"/>
<sequence length="153" mass="16534">MASNSTKTFTFEDIAKHNNKQDCWIIVNGKVYDVTSFLDDHPGGDESLISSTGKDATVDFEDVGHSDSAVEMMHKYFIGYVDTSSSVPTQVNHTQQPPSTQPNNVVVGDQSSSSGGGGGFVAKTLQFLLPLLILVFAFALQHYSKNKQITGDS</sequence>
<feature type="domain" description="Cytochrome b5 heme-binding" evidence="10">
    <location>
        <begin position="6"/>
        <end position="82"/>
    </location>
</feature>
<dbReference type="SUPFAM" id="SSF55856">
    <property type="entry name" value="Cytochrome b5-like heme/steroid binding domain"/>
    <property type="match status" value="1"/>
</dbReference>
<dbReference type="GO" id="GO:0020037">
    <property type="term" value="F:heme binding"/>
    <property type="evidence" value="ECO:0007669"/>
    <property type="project" value="UniProtKB-UniRule"/>
</dbReference>